<dbReference type="AlphaFoldDB" id="A0A0E3GSQ7"/>
<dbReference type="Proteomes" id="UP000033085">
    <property type="component" value="Chromosome"/>
</dbReference>
<dbReference type="PATRIC" id="fig|2287.6.peg.38"/>
<evidence type="ECO:0000313" key="10">
    <source>
        <dbReference type="EMBL" id="AZF72245.1"/>
    </source>
</evidence>
<evidence type="ECO:0000313" key="24">
    <source>
        <dbReference type="Proteomes" id="UP000275843"/>
    </source>
</evidence>
<feature type="transmembrane region" description="Helical" evidence="3">
    <location>
        <begin position="305"/>
        <end position="323"/>
    </location>
</feature>
<dbReference type="OrthoDB" id="200998at2157"/>
<reference evidence="5" key="4">
    <citation type="submission" date="2018-10" db="EMBL/GenBank/DDBJ databases">
        <authorList>
            <person name="McCarthy S."/>
            <person name="Gradnigo J."/>
            <person name="Johnson T."/>
            <person name="Payne S."/>
            <person name="Lipzen A."/>
            <person name="Schackwitz W."/>
            <person name="Martin J."/>
            <person name="Moriyama E."/>
            <person name="Blum P."/>
        </authorList>
    </citation>
    <scope>NUCLEOTIDE SEQUENCE</scope>
    <source>
        <strain evidence="5">SARC-B</strain>
        <strain evidence="6">SARC-C</strain>
        <strain evidence="7">SULA</strain>
    </source>
</reference>
<dbReference type="PANTHER" id="PTHR43702">
    <property type="entry name" value="L-FUCOSE-PROTON SYMPORTER"/>
    <property type="match status" value="1"/>
</dbReference>
<dbReference type="SUPFAM" id="SSF103473">
    <property type="entry name" value="MFS general substrate transporter"/>
    <property type="match status" value="1"/>
</dbReference>
<evidence type="ECO:0000313" key="22">
    <source>
        <dbReference type="Proteomes" id="UP000273194"/>
    </source>
</evidence>
<dbReference type="EMBL" id="CP033241">
    <property type="protein sequence ID" value="AZF82687.1"/>
    <property type="molecule type" value="Genomic_DNA"/>
</dbReference>
<dbReference type="Gene3D" id="1.20.1250.20">
    <property type="entry name" value="MFS general substrate transporter like domains"/>
    <property type="match status" value="2"/>
</dbReference>
<dbReference type="PANTHER" id="PTHR43702:SF3">
    <property type="entry name" value="PROTEIN TSGA"/>
    <property type="match status" value="1"/>
</dbReference>
<comment type="subcellular location">
    <subcellularLocation>
        <location evidence="1">Cell inner membrane</location>
        <topology evidence="1">Multi-pass membrane protein</topology>
    </subcellularLocation>
</comment>
<feature type="domain" description="Major facilitator superfamily (MFS) profile" evidence="4">
    <location>
        <begin position="1"/>
        <end position="355"/>
    </location>
</feature>
<dbReference type="Pfam" id="PF07690">
    <property type="entry name" value="MFS_1"/>
    <property type="match status" value="1"/>
</dbReference>
<evidence type="ECO:0000313" key="12">
    <source>
        <dbReference type="EMBL" id="AZF77473.1"/>
    </source>
</evidence>
<dbReference type="GeneID" id="44127954"/>
<evidence type="ECO:0000256" key="2">
    <source>
        <dbReference type="ARBA" id="ARBA00022475"/>
    </source>
</evidence>
<evidence type="ECO:0000313" key="13">
    <source>
        <dbReference type="EMBL" id="AZF80079.1"/>
    </source>
</evidence>
<dbReference type="RefSeq" id="WP_009992062.1">
    <property type="nucleotide sequence ID" value="NZ_CP011055.2"/>
</dbReference>
<dbReference type="EMBL" id="CP011055">
    <property type="protein sequence ID" value="AKA72491.1"/>
    <property type="molecule type" value="Genomic_DNA"/>
</dbReference>
<dbReference type="Proteomes" id="UP000076770">
    <property type="component" value="Chromosome i"/>
</dbReference>
<dbReference type="Proteomes" id="UP000273443">
    <property type="component" value="Chromosome"/>
</dbReference>
<dbReference type="EMBL" id="LT549890">
    <property type="protein sequence ID" value="SAI85916.1"/>
    <property type="molecule type" value="Genomic_DNA"/>
</dbReference>
<feature type="transmembrane region" description="Helical" evidence="3">
    <location>
        <begin position="33"/>
        <end position="52"/>
    </location>
</feature>
<feature type="transmembrane region" description="Helical" evidence="3">
    <location>
        <begin position="329"/>
        <end position="349"/>
    </location>
</feature>
<evidence type="ECO:0000313" key="20">
    <source>
        <dbReference type="Proteomes" id="UP000267993"/>
    </source>
</evidence>
<reference evidence="16" key="2">
    <citation type="submission" date="2016-04" db="EMBL/GenBank/DDBJ databases">
        <authorList>
            <person name="Evans L.H."/>
            <person name="Alamgir A."/>
            <person name="Owens N."/>
            <person name="Weber N.D."/>
            <person name="Virtaneva K."/>
            <person name="Barbian K."/>
            <person name="Babar A."/>
            <person name="Rosenke K."/>
        </authorList>
    </citation>
    <scope>NUCLEOTIDE SEQUENCE</scope>
    <source>
        <strain evidence="16">P1</strain>
    </source>
</reference>
<dbReference type="Proteomes" id="UP000278715">
    <property type="component" value="Chromosome"/>
</dbReference>
<evidence type="ECO:0000313" key="19">
    <source>
        <dbReference type="Proteomes" id="UP000033106"/>
    </source>
</evidence>
<evidence type="ECO:0000313" key="21">
    <source>
        <dbReference type="Proteomes" id="UP000269431"/>
    </source>
</evidence>
<dbReference type="Proteomes" id="UP000594632">
    <property type="component" value="Chromosome"/>
</dbReference>
<feature type="transmembrane region" description="Helical" evidence="3">
    <location>
        <begin position="222"/>
        <end position="242"/>
    </location>
</feature>
<feature type="transmembrane region" description="Helical" evidence="3">
    <location>
        <begin position="7"/>
        <end position="27"/>
    </location>
</feature>
<dbReference type="KEGG" id="ssol:SULB_0037"/>
<keyword evidence="3" id="KW-0472">Membrane</keyword>
<evidence type="ECO:0000259" key="4">
    <source>
        <dbReference type="PROSITE" id="PS50850"/>
    </source>
</evidence>
<dbReference type="OMA" id="WYNASFN"/>
<feature type="transmembrane region" description="Helical" evidence="3">
    <location>
        <begin position="185"/>
        <end position="202"/>
    </location>
</feature>
<evidence type="ECO:0000313" key="14">
    <source>
        <dbReference type="EMBL" id="AZF82687.1"/>
    </source>
</evidence>
<evidence type="ECO:0000313" key="5">
    <source>
        <dbReference type="EMBL" id="AKA72491.1"/>
    </source>
</evidence>
<evidence type="ECO:0000313" key="7">
    <source>
        <dbReference type="EMBL" id="AKA77884.1"/>
    </source>
</evidence>
<feature type="transmembrane region" description="Helical" evidence="3">
    <location>
        <begin position="89"/>
        <end position="114"/>
    </location>
</feature>
<dbReference type="Proteomes" id="UP000273194">
    <property type="component" value="Chromosome"/>
</dbReference>
<dbReference type="Proteomes" id="UP000033057">
    <property type="component" value="Chromosome"/>
</dbReference>
<dbReference type="GeneID" id="1453716"/>
<accession>A0A0E3GSQ7</accession>
<dbReference type="EMBL" id="CP033238">
    <property type="protein sequence ID" value="AZF74865.1"/>
    <property type="molecule type" value="Genomic_DNA"/>
</dbReference>
<dbReference type="EMBL" id="CP033236">
    <property type="protein sequence ID" value="AZF69625.1"/>
    <property type="molecule type" value="Genomic_DNA"/>
</dbReference>
<feature type="transmembrane region" description="Helical" evidence="3">
    <location>
        <begin position="151"/>
        <end position="173"/>
    </location>
</feature>
<organism evidence="5 18">
    <name type="scientific">Saccharolobus solfataricus</name>
    <name type="common">Sulfolobus solfataricus</name>
    <dbReference type="NCBI Taxonomy" id="2287"/>
    <lineage>
        <taxon>Archaea</taxon>
        <taxon>Thermoproteota</taxon>
        <taxon>Thermoprotei</taxon>
        <taxon>Sulfolobales</taxon>
        <taxon>Sulfolobaceae</taxon>
        <taxon>Saccharolobus</taxon>
    </lineage>
</organism>
<dbReference type="InterPro" id="IPR011701">
    <property type="entry name" value="MFS"/>
</dbReference>
<feature type="transmembrane region" description="Helical" evidence="3">
    <location>
        <begin position="126"/>
        <end position="145"/>
    </location>
</feature>
<evidence type="ECO:0000313" key="26">
    <source>
        <dbReference type="Proteomes" id="UP000282269"/>
    </source>
</evidence>
<evidence type="ECO:0000313" key="11">
    <source>
        <dbReference type="EMBL" id="AZF74865.1"/>
    </source>
</evidence>
<evidence type="ECO:0000313" key="8">
    <source>
        <dbReference type="EMBL" id="AZF67005.1"/>
    </source>
</evidence>
<feature type="transmembrane region" description="Helical" evidence="3">
    <location>
        <begin position="273"/>
        <end position="293"/>
    </location>
</feature>
<name>A0A0E3GSQ7_SACSO</name>
<keyword evidence="3" id="KW-0812">Transmembrane</keyword>
<dbReference type="GO" id="GO:0022857">
    <property type="term" value="F:transmembrane transporter activity"/>
    <property type="evidence" value="ECO:0007669"/>
    <property type="project" value="InterPro"/>
</dbReference>
<evidence type="ECO:0000313" key="6">
    <source>
        <dbReference type="EMBL" id="AKA75191.1"/>
    </source>
</evidence>
<dbReference type="GO" id="GO:0005886">
    <property type="term" value="C:plasma membrane"/>
    <property type="evidence" value="ECO:0007669"/>
    <property type="project" value="UniProtKB-SubCell"/>
</dbReference>
<evidence type="ECO:0000256" key="3">
    <source>
        <dbReference type="SAM" id="Phobius"/>
    </source>
</evidence>
<reference evidence="15 27" key="5">
    <citation type="journal article" date="2020" name="Nat. Commun.">
        <title>The structures of two archaeal type IV pili illuminate evolutionary relationships.</title>
        <authorList>
            <person name="Wang F."/>
            <person name="Baquero D.P."/>
            <person name="Su Z."/>
            <person name="Beltran L.C."/>
            <person name="Prangishvili D."/>
            <person name="Krupovic M."/>
            <person name="Egelman E.H."/>
        </authorList>
    </citation>
    <scope>NUCLEOTIDE SEQUENCE [LARGE SCALE GENOMIC DNA]</scope>
    <source>
        <strain evidence="15 27">POZ149</strain>
    </source>
</reference>
<protein>
    <submittedName>
        <fullName evidence="5">MFS transporter</fullName>
    </submittedName>
</protein>
<keyword evidence="2" id="KW-1003">Cell membrane</keyword>
<evidence type="ECO:0000313" key="15">
    <source>
        <dbReference type="EMBL" id="QPG49515.1"/>
    </source>
</evidence>
<dbReference type="EMBL" id="CP011056">
    <property type="protein sequence ID" value="AKA75191.1"/>
    <property type="molecule type" value="Genomic_DNA"/>
</dbReference>
<evidence type="ECO:0000313" key="9">
    <source>
        <dbReference type="EMBL" id="AZF69625.1"/>
    </source>
</evidence>
<dbReference type="KEGG" id="ssoa:SULA_0036"/>
<dbReference type="InterPro" id="IPR020846">
    <property type="entry name" value="MFS_dom"/>
</dbReference>
<feature type="transmembrane region" description="Helical" evidence="3">
    <location>
        <begin position="64"/>
        <end position="83"/>
    </location>
</feature>
<evidence type="ECO:0000313" key="23">
    <source>
        <dbReference type="Proteomes" id="UP000273443"/>
    </source>
</evidence>
<proteinExistence type="predicted"/>
<dbReference type="PROSITE" id="PS50850">
    <property type="entry name" value="MFS"/>
    <property type="match status" value="1"/>
</dbReference>
<evidence type="ECO:0000313" key="18">
    <source>
        <dbReference type="Proteomes" id="UP000033085"/>
    </source>
</evidence>
<dbReference type="Proteomes" id="UP000275843">
    <property type="component" value="Chromosome"/>
</dbReference>
<sequence>MKGIKIIVARVIYAIHWFYLAPLIPFLAGKLNLSLQIVGLIPLSFFLGSGIMQIPSAFLSTRIGLRNTLLLGLFIMSISPLLIPLSSNFIELLIFYLMDGVGASMFFSTGGGILASLNRDSPSLALGLYNASFAVGGLIGLNWYIVFGNYLSFYILSILTFLSLIINVNNSNLKPCWRIIRDNRIVILGISIAGIWGVYYVIGELYPTFAYYYLHLNLIDSSLFTSLLLVSSVIGGSLTFLADRKIKKFNLLIISSLLGSVPSLLLYTKVYLLGIVITGIFNELAISVLYSIIASLQRDANATMGLALVNSLNILIGMNFELLASYSGYYMWIAVNIIGLLLFSLIVLVRQNISI</sequence>
<dbReference type="EMBL" id="CP033240">
    <property type="protein sequence ID" value="AZF80079.1"/>
    <property type="molecule type" value="Genomic_DNA"/>
</dbReference>
<dbReference type="InterPro" id="IPR050375">
    <property type="entry name" value="MFS_TsgA-like"/>
</dbReference>
<reference evidence="20 21" key="3">
    <citation type="journal article" date="2018" name="Proc. Natl. Acad. Sci. U.S.A.">
        <title>Nonmutational mechanism of inheritance in the Archaeon Sulfolobus solfataricus.</title>
        <authorList>
            <person name="Payne S."/>
            <person name="McCarthy S."/>
            <person name="Johnson T."/>
            <person name="North E."/>
            <person name="Blum P."/>
        </authorList>
    </citation>
    <scope>NUCLEOTIDE SEQUENCE [LARGE SCALE GENOMIC DNA]</scope>
    <source>
        <strain evidence="9 20">SARC-H</strain>
        <strain evidence="10 24">SARC-I</strain>
        <strain evidence="12 25">SARC-N</strain>
        <strain evidence="13 26">SARC-O</strain>
        <strain evidence="14 21">SUL120</strain>
        <strain evidence="8 22">SULG</strain>
        <strain evidence="11 23">SULM</strain>
    </source>
</reference>
<dbReference type="InterPro" id="IPR036259">
    <property type="entry name" value="MFS_trans_sf"/>
</dbReference>
<feature type="transmembrane region" description="Helical" evidence="3">
    <location>
        <begin position="249"/>
        <end position="267"/>
    </location>
</feature>
<dbReference type="EMBL" id="CP033239">
    <property type="protein sequence ID" value="AZF77473.1"/>
    <property type="molecule type" value="Genomic_DNA"/>
</dbReference>
<evidence type="ECO:0000313" key="16">
    <source>
        <dbReference type="EMBL" id="SAI85916.1"/>
    </source>
</evidence>
<dbReference type="Proteomes" id="UP000282269">
    <property type="component" value="Chromosome"/>
</dbReference>
<gene>
    <name evidence="15" type="ORF">HFC64_06495</name>
    <name evidence="16" type="ORF">SSOP1_2362</name>
    <name evidence="7" type="ORF">SULA_0036</name>
    <name evidence="5" type="ORF">SULB_0037</name>
    <name evidence="6" type="ORF">SULC_0036</name>
    <name evidence="8" type="ORF">SULG_00185</name>
    <name evidence="9" type="ORF">SULH_00185</name>
    <name evidence="10" type="ORF">SULI_00185</name>
    <name evidence="11" type="ORF">SULM_00185</name>
    <name evidence="12" type="ORF">SULN_00185</name>
    <name evidence="13" type="ORF">SULO_00185</name>
    <name evidence="14" type="ORF">SULZ_00185</name>
</gene>
<dbReference type="EMBL" id="CP050869">
    <property type="protein sequence ID" value="QPG49515.1"/>
    <property type="molecule type" value="Genomic_DNA"/>
</dbReference>
<evidence type="ECO:0000313" key="17">
    <source>
        <dbReference type="Proteomes" id="UP000033057"/>
    </source>
</evidence>
<evidence type="ECO:0000313" key="25">
    <source>
        <dbReference type="Proteomes" id="UP000278715"/>
    </source>
</evidence>
<dbReference type="Proteomes" id="UP000269431">
    <property type="component" value="Chromosome"/>
</dbReference>
<dbReference type="EMBL" id="CP033237">
    <property type="protein sequence ID" value="AZF72245.1"/>
    <property type="molecule type" value="Genomic_DNA"/>
</dbReference>
<dbReference type="Proteomes" id="UP000033106">
    <property type="component" value="Chromosome"/>
</dbReference>
<dbReference type="Proteomes" id="UP000267993">
    <property type="component" value="Chromosome"/>
</dbReference>
<dbReference type="EMBL" id="CP011057">
    <property type="protein sequence ID" value="AKA77884.1"/>
    <property type="molecule type" value="Genomic_DNA"/>
</dbReference>
<reference evidence="17 18" key="1">
    <citation type="journal article" date="2015" name="Genome Announc.">
        <title>Complete Genome Sequence of Sulfolobus solfataricus Strain 98/2 and Evolved Derivatives.</title>
        <authorList>
            <person name="McCarthy S."/>
            <person name="Gradnigo J."/>
            <person name="Johnson T."/>
            <person name="Payne S."/>
            <person name="Lipzen A."/>
            <person name="Martin J."/>
            <person name="Schackwitz W."/>
            <person name="Moriyama E."/>
            <person name="Blum P."/>
        </authorList>
    </citation>
    <scope>NUCLEOTIDE SEQUENCE [LARGE SCALE GENOMIC DNA]</scope>
    <source>
        <strain evidence="17">98/2 SULC</strain>
        <strain evidence="5">SARC-B</strain>
        <strain evidence="6">SARC-C</strain>
        <strain evidence="7 19">SULA</strain>
        <strain evidence="18">SULB</strain>
    </source>
</reference>
<evidence type="ECO:0000313" key="27">
    <source>
        <dbReference type="Proteomes" id="UP000594632"/>
    </source>
</evidence>
<dbReference type="KEGG" id="ssof:SULC_0036"/>
<evidence type="ECO:0000256" key="1">
    <source>
        <dbReference type="ARBA" id="ARBA00004429"/>
    </source>
</evidence>
<dbReference type="EMBL" id="CP033235">
    <property type="protein sequence ID" value="AZF67005.1"/>
    <property type="molecule type" value="Genomic_DNA"/>
</dbReference>
<keyword evidence="3" id="KW-1133">Transmembrane helix</keyword>